<reference evidence="4 5" key="1">
    <citation type="submission" date="2019-02" db="EMBL/GenBank/DDBJ databases">
        <title>Genomic Encyclopedia of Type Strains, Phase IV (KMG-IV): sequencing the most valuable type-strain genomes for metagenomic binning, comparative biology and taxonomic classification.</title>
        <authorList>
            <person name="Goeker M."/>
        </authorList>
    </citation>
    <scope>NUCLEOTIDE SEQUENCE [LARGE SCALE GENOMIC DNA]</scope>
    <source>
        <strain evidence="4 5">DSM 16618</strain>
    </source>
</reference>
<evidence type="ECO:0000313" key="5">
    <source>
        <dbReference type="Proteomes" id="UP000292039"/>
    </source>
</evidence>
<dbReference type="InterPro" id="IPR036661">
    <property type="entry name" value="Luciferase-like_sf"/>
</dbReference>
<dbReference type="SUPFAM" id="SSF51679">
    <property type="entry name" value="Bacterial luciferase-like"/>
    <property type="match status" value="1"/>
</dbReference>
<dbReference type="InterPro" id="IPR019949">
    <property type="entry name" value="CmoO-like"/>
</dbReference>
<dbReference type="NCBIfam" id="TIGR03558">
    <property type="entry name" value="oxido_grp_1"/>
    <property type="match status" value="1"/>
</dbReference>
<dbReference type="GO" id="GO:0016705">
    <property type="term" value="F:oxidoreductase activity, acting on paired donors, with incorporation or reduction of molecular oxygen"/>
    <property type="evidence" value="ECO:0007669"/>
    <property type="project" value="InterPro"/>
</dbReference>
<feature type="domain" description="Luciferase-like" evidence="3">
    <location>
        <begin position="49"/>
        <end position="346"/>
    </location>
</feature>
<dbReference type="Proteomes" id="UP000292039">
    <property type="component" value="Unassembled WGS sequence"/>
</dbReference>
<dbReference type="CDD" id="cd00347">
    <property type="entry name" value="Flavin_utilizing_monoxygenases"/>
    <property type="match status" value="1"/>
</dbReference>
<dbReference type="FunFam" id="3.20.20.30:FF:000002">
    <property type="entry name" value="LLM class flavin-dependent oxidoreductase"/>
    <property type="match status" value="1"/>
</dbReference>
<dbReference type="GO" id="GO:0005829">
    <property type="term" value="C:cytosol"/>
    <property type="evidence" value="ECO:0007669"/>
    <property type="project" value="TreeGrafter"/>
</dbReference>
<gene>
    <name evidence="4" type="ORF">EV679_2762</name>
</gene>
<name>A0A4Q7MH41_9BURK</name>
<dbReference type="PANTHER" id="PTHR30137">
    <property type="entry name" value="LUCIFERASE-LIKE MONOOXYGENASE"/>
    <property type="match status" value="1"/>
</dbReference>
<organism evidence="4 5">
    <name type="scientific">Kerstersia gyiorum</name>
    <dbReference type="NCBI Taxonomy" id="206506"/>
    <lineage>
        <taxon>Bacteria</taxon>
        <taxon>Pseudomonadati</taxon>
        <taxon>Pseudomonadota</taxon>
        <taxon>Betaproteobacteria</taxon>
        <taxon>Burkholderiales</taxon>
        <taxon>Alcaligenaceae</taxon>
        <taxon>Kerstersia</taxon>
    </lineage>
</organism>
<sequence length="377" mass="41089">MQEGVRYDVNFSLPLFFAPLVPWHRVAPQGGKIAGRATEWMDFGDNMAEISILDLARIGEDADAGAALRRARDLAAHAEQWGYSRFWVAEHHNMRGIASSATAVVIGYIAAGTRRIRIGAGGVMLPNHSPLVIAEQFGTLASLYPGRIDLGLGRAPGTDQATLRALRRHPAAADRFPEDVLELQALLGPARTGQSLFAVPGVGTEVPLWILGSSTFGARLAAELGLPFGFASHFAPEYLLMALDIYRSNFRPSQQLARPHAMVGVNIIAAATDEQARRLATTQQMSSTNQLRGTRGLSQPPIDDIDTYWTADEARRVRQKLARSIVGTRDTVAEGIAQLLNETLADELMIVSDVYEFEHRLRSYELISQAHAMVAGV</sequence>
<accession>A0A4Q7MH41</accession>
<comment type="similarity">
    <text evidence="1">To bacterial alkanal monooxygenase alpha and beta chains.</text>
</comment>
<comment type="caution">
    <text evidence="4">The sequence shown here is derived from an EMBL/GenBank/DDBJ whole genome shotgun (WGS) entry which is preliminary data.</text>
</comment>
<dbReference type="EMBL" id="SGWZ01000004">
    <property type="protein sequence ID" value="RZS67536.1"/>
    <property type="molecule type" value="Genomic_DNA"/>
</dbReference>
<evidence type="ECO:0000256" key="1">
    <source>
        <dbReference type="ARBA" id="ARBA00007789"/>
    </source>
</evidence>
<dbReference type="InterPro" id="IPR011251">
    <property type="entry name" value="Luciferase-like_dom"/>
</dbReference>
<proteinExistence type="predicted"/>
<dbReference type="Pfam" id="PF00296">
    <property type="entry name" value="Bac_luciferase"/>
    <property type="match status" value="1"/>
</dbReference>
<protein>
    <recommendedName>
        <fullName evidence="2">Luciferase-like monooxygenase</fullName>
    </recommendedName>
</protein>
<dbReference type="PANTHER" id="PTHR30137:SF6">
    <property type="entry name" value="LUCIFERASE-LIKE MONOOXYGENASE"/>
    <property type="match status" value="1"/>
</dbReference>
<evidence type="ECO:0000313" key="4">
    <source>
        <dbReference type="EMBL" id="RZS67536.1"/>
    </source>
</evidence>
<dbReference type="InterPro" id="IPR050766">
    <property type="entry name" value="Bact_Lucif_Oxidored"/>
</dbReference>
<dbReference type="AlphaFoldDB" id="A0A4Q7MH41"/>
<dbReference type="Gene3D" id="3.20.20.30">
    <property type="entry name" value="Luciferase-like domain"/>
    <property type="match status" value="1"/>
</dbReference>
<evidence type="ECO:0000259" key="3">
    <source>
        <dbReference type="Pfam" id="PF00296"/>
    </source>
</evidence>
<evidence type="ECO:0000256" key="2">
    <source>
        <dbReference type="ARBA" id="ARBA00074555"/>
    </source>
</evidence>